<keyword evidence="2" id="KW-1185">Reference proteome</keyword>
<evidence type="ECO:0000313" key="2">
    <source>
        <dbReference type="Proteomes" id="UP000257143"/>
    </source>
</evidence>
<organism evidence="1 2">
    <name type="scientific">Oceanobacillus arenosus</name>
    <dbReference type="NCBI Taxonomy" id="1229153"/>
    <lineage>
        <taxon>Bacteria</taxon>
        <taxon>Bacillati</taxon>
        <taxon>Bacillota</taxon>
        <taxon>Bacilli</taxon>
        <taxon>Bacillales</taxon>
        <taxon>Bacillaceae</taxon>
        <taxon>Oceanobacillus</taxon>
    </lineage>
</organism>
<dbReference type="OrthoDB" id="2914487at2"/>
<proteinExistence type="predicted"/>
<evidence type="ECO:0000313" key="1">
    <source>
        <dbReference type="EMBL" id="RDW21433.1"/>
    </source>
</evidence>
<gene>
    <name evidence="1" type="ORF">CWR48_03255</name>
</gene>
<comment type="caution">
    <text evidence="1">The sequence shown here is derived from an EMBL/GenBank/DDBJ whole genome shotgun (WGS) entry which is preliminary data.</text>
</comment>
<reference evidence="2" key="1">
    <citation type="submission" date="2017-11" db="EMBL/GenBank/DDBJ databases">
        <authorList>
            <person name="Zhu W."/>
        </authorList>
    </citation>
    <scope>NUCLEOTIDE SEQUENCE [LARGE SCALE GENOMIC DNA]</scope>
    <source>
        <strain evidence="2">CAU 1183</strain>
    </source>
</reference>
<dbReference type="Proteomes" id="UP000257143">
    <property type="component" value="Unassembled WGS sequence"/>
</dbReference>
<sequence>MEMIRCPKCSRFFRKKDIVNLDICNTVIHATCVDEQWIYPIKDIGTYAGFVKKYAFLSVRSGDVNDIYN</sequence>
<accession>A0A3D8PZP1</accession>
<dbReference type="EMBL" id="PIOC01000003">
    <property type="protein sequence ID" value="RDW21433.1"/>
    <property type="molecule type" value="Genomic_DNA"/>
</dbReference>
<name>A0A3D8PZP1_9BACI</name>
<dbReference type="AlphaFoldDB" id="A0A3D8PZP1"/>
<protein>
    <submittedName>
        <fullName evidence="1">Uncharacterized protein</fullName>
    </submittedName>
</protein>